<reference evidence="1 2" key="1">
    <citation type="journal article" date="2019" name="Nat. Microbiol.">
        <title>Mediterranean grassland soil C-N compound turnover is dependent on rainfall and depth, and is mediated by genomically divergent microorganisms.</title>
        <authorList>
            <person name="Diamond S."/>
            <person name="Andeer P.F."/>
            <person name="Li Z."/>
            <person name="Crits-Christoph A."/>
            <person name="Burstein D."/>
            <person name="Anantharaman K."/>
            <person name="Lane K.R."/>
            <person name="Thomas B.C."/>
            <person name="Pan C."/>
            <person name="Northen T.R."/>
            <person name="Banfield J.F."/>
        </authorList>
    </citation>
    <scope>NUCLEOTIDE SEQUENCE [LARGE SCALE GENOMIC DNA]</scope>
    <source>
        <strain evidence="1">WS_11</strain>
    </source>
</reference>
<accession>A0A538TYX4</accession>
<gene>
    <name evidence="1" type="ORF">E6K81_16310</name>
</gene>
<evidence type="ECO:0000313" key="1">
    <source>
        <dbReference type="EMBL" id="TMQ68803.1"/>
    </source>
</evidence>
<comment type="caution">
    <text evidence="1">The sequence shown here is derived from an EMBL/GenBank/DDBJ whole genome shotgun (WGS) entry which is preliminary data.</text>
</comment>
<name>A0A538TYX4_UNCEI</name>
<dbReference type="Proteomes" id="UP000319771">
    <property type="component" value="Unassembled WGS sequence"/>
</dbReference>
<proteinExistence type="predicted"/>
<feature type="non-terminal residue" evidence="1">
    <location>
        <position position="80"/>
    </location>
</feature>
<evidence type="ECO:0000313" key="2">
    <source>
        <dbReference type="Proteomes" id="UP000319771"/>
    </source>
</evidence>
<protein>
    <submittedName>
        <fullName evidence="1">Uncharacterized protein</fullName>
    </submittedName>
</protein>
<dbReference type="AlphaFoldDB" id="A0A538TYX4"/>
<organism evidence="1 2">
    <name type="scientific">Eiseniibacteriota bacterium</name>
    <dbReference type="NCBI Taxonomy" id="2212470"/>
    <lineage>
        <taxon>Bacteria</taxon>
        <taxon>Candidatus Eiseniibacteriota</taxon>
    </lineage>
</organism>
<dbReference type="EMBL" id="VBPB01000374">
    <property type="protein sequence ID" value="TMQ68803.1"/>
    <property type="molecule type" value="Genomic_DNA"/>
</dbReference>
<sequence length="80" mass="8377">MRRAPAPAPVPVGAPPPTGTRGWIAPACLAVALAGFLATQYPGALGLPLMTDDYLVLGKLHGASFVSLWSRVELLSGFYR</sequence>